<dbReference type="PANTHER" id="PTHR42928:SF5">
    <property type="entry name" value="BLR1237 PROTEIN"/>
    <property type="match status" value="1"/>
</dbReference>
<dbReference type="Gene3D" id="3.40.190.10">
    <property type="entry name" value="Periplasmic binding protein-like II"/>
    <property type="match status" value="1"/>
</dbReference>
<evidence type="ECO:0000313" key="4">
    <source>
        <dbReference type="Proteomes" id="UP000019095"/>
    </source>
</evidence>
<reference evidence="3 4" key="1">
    <citation type="journal article" date="2014" name="Microbiology">
        <title>Unravelling the complete genome sequence of Advenella mimigardefordensis strain DPN7T and novel insights in the catabolism of the xenobiotic polythioester precursor 3,3'-dithiodipropionate.</title>
        <authorList>
            <person name="Wubbeler J.H."/>
            <person name="Hiessl S."/>
            <person name="Schuldes J."/>
            <person name="Thurmer A."/>
            <person name="Daniel R."/>
            <person name="Steinbuchel A."/>
        </authorList>
    </citation>
    <scope>NUCLEOTIDE SEQUENCE [LARGE SCALE GENOMIC DNA]</scope>
    <source>
        <strain evidence="4">DSM 17166 / LMG 22922 / DPN7</strain>
    </source>
</reference>
<feature type="chain" id="PRO_5004793457" evidence="2">
    <location>
        <begin position="24"/>
        <end position="324"/>
    </location>
</feature>
<dbReference type="InterPro" id="IPR042100">
    <property type="entry name" value="Bug_dom1"/>
</dbReference>
<proteinExistence type="inferred from homology"/>
<dbReference type="STRING" id="1247726.MIM_c20820"/>
<gene>
    <name evidence="3" type="ORF">MIM_c20820</name>
</gene>
<keyword evidence="3" id="KW-0675">Receptor</keyword>
<evidence type="ECO:0000256" key="1">
    <source>
        <dbReference type="ARBA" id="ARBA00006987"/>
    </source>
</evidence>
<keyword evidence="4" id="KW-1185">Reference proteome</keyword>
<organism evidence="3 4">
    <name type="scientific">Advenella mimigardefordensis (strain DSM 17166 / LMG 22922 / DPN7)</name>
    <dbReference type="NCBI Taxonomy" id="1247726"/>
    <lineage>
        <taxon>Bacteria</taxon>
        <taxon>Pseudomonadati</taxon>
        <taxon>Pseudomonadota</taxon>
        <taxon>Betaproteobacteria</taxon>
        <taxon>Burkholderiales</taxon>
        <taxon>Alcaligenaceae</taxon>
    </lineage>
</organism>
<dbReference type="PATRIC" id="fig|1247726.3.peg.2291"/>
<dbReference type="KEGG" id="amim:MIM_c20820"/>
<dbReference type="RefSeq" id="WP_025372798.1">
    <property type="nucleotide sequence ID" value="NZ_CP003915.1"/>
</dbReference>
<dbReference type="Gene3D" id="3.40.190.150">
    <property type="entry name" value="Bordetella uptake gene, domain 1"/>
    <property type="match status" value="1"/>
</dbReference>
<dbReference type="AlphaFoldDB" id="W0PBP5"/>
<evidence type="ECO:0000313" key="3">
    <source>
        <dbReference type="EMBL" id="AHG64161.1"/>
    </source>
</evidence>
<keyword evidence="2" id="KW-0732">Signal</keyword>
<dbReference type="InterPro" id="IPR005064">
    <property type="entry name" value="BUG"/>
</dbReference>
<dbReference type="EMBL" id="CP003915">
    <property type="protein sequence ID" value="AHG64161.1"/>
    <property type="molecule type" value="Genomic_DNA"/>
</dbReference>
<dbReference type="eggNOG" id="COG3181">
    <property type="taxonomic scope" value="Bacteria"/>
</dbReference>
<dbReference type="CDD" id="cd07012">
    <property type="entry name" value="PBP2_Bug_TTT"/>
    <property type="match status" value="1"/>
</dbReference>
<evidence type="ECO:0000256" key="2">
    <source>
        <dbReference type="SAM" id="SignalP"/>
    </source>
</evidence>
<accession>W0PBP5</accession>
<feature type="signal peptide" evidence="2">
    <location>
        <begin position="1"/>
        <end position="23"/>
    </location>
</feature>
<dbReference type="SUPFAM" id="SSF53850">
    <property type="entry name" value="Periplasmic binding protein-like II"/>
    <property type="match status" value="1"/>
</dbReference>
<comment type="similarity">
    <text evidence="1">Belongs to the UPF0065 (bug) family.</text>
</comment>
<dbReference type="OrthoDB" id="8678477at2"/>
<dbReference type="Pfam" id="PF03401">
    <property type="entry name" value="TctC"/>
    <property type="match status" value="1"/>
</dbReference>
<sequence>MTRAFLRTLFGAMLIGFALSATAAESAAYPNKPIRIVVPAGAGGALDITTRVIAEKMSDYLRQPIAVENRPGGELLVGTRYVLGAKRDGYTLLAQADGFTAVPSLRNDAGYDPLKDFKGIGLMLRAAQVMYTTTGSSFNSAKEYVAKASAEPGRLSFAHGGRGSPMHLSGIQFVYKTGLNIIEVPYNGTAAAYPDIAAGRVDMMFGGYDSGISYIRSNKMKALAVTGDKRLDTLPGVPTLKEQGIDLSYYFWLGLFAPSGTPPEVINRLSEALQYALKQQDVLDRYKTSGAEVVNLTPEQFTSFLKDEVSHVESVVTALKIEKK</sequence>
<dbReference type="PANTHER" id="PTHR42928">
    <property type="entry name" value="TRICARBOXYLATE-BINDING PROTEIN"/>
    <property type="match status" value="1"/>
</dbReference>
<dbReference type="PIRSF" id="PIRSF017082">
    <property type="entry name" value="YflP"/>
    <property type="match status" value="1"/>
</dbReference>
<dbReference type="HOGENOM" id="CLU_045683_0_1_4"/>
<protein>
    <submittedName>
        <fullName evidence="3">Putative Bug-like extracytoplasmic solute binding receptor, TTT family</fullName>
    </submittedName>
</protein>
<name>W0PBP5_ADVMD</name>
<dbReference type="Proteomes" id="UP000019095">
    <property type="component" value="Chromosome"/>
</dbReference>